<dbReference type="InterPro" id="IPR006660">
    <property type="entry name" value="Arsenate_reductase-like"/>
</dbReference>
<dbReference type="PROSITE" id="PS51354">
    <property type="entry name" value="GLUTAREDOXIN_2"/>
    <property type="match status" value="1"/>
</dbReference>
<organism evidence="3 4">
    <name type="scientific">Haliangium ochraceum (strain DSM 14365 / JCM 11303 / SMP-2)</name>
    <dbReference type="NCBI Taxonomy" id="502025"/>
    <lineage>
        <taxon>Bacteria</taxon>
        <taxon>Pseudomonadati</taxon>
        <taxon>Myxococcota</taxon>
        <taxon>Polyangia</taxon>
        <taxon>Haliangiales</taxon>
        <taxon>Kofleriaceae</taxon>
        <taxon>Haliangium</taxon>
    </lineage>
</organism>
<dbReference type="STRING" id="502025.Hoch_5135"/>
<dbReference type="PANTHER" id="PTHR30041:SF8">
    <property type="entry name" value="PROTEIN YFFB"/>
    <property type="match status" value="1"/>
</dbReference>
<dbReference type="InterPro" id="IPR036249">
    <property type="entry name" value="Thioredoxin-like_sf"/>
</dbReference>
<dbReference type="PROSITE" id="PS51353">
    <property type="entry name" value="ARSC"/>
    <property type="match status" value="1"/>
</dbReference>
<reference evidence="3 4" key="1">
    <citation type="journal article" date="2010" name="Stand. Genomic Sci.">
        <title>Complete genome sequence of Haliangium ochraceum type strain (SMP-2).</title>
        <authorList>
            <consortium name="US DOE Joint Genome Institute (JGI-PGF)"/>
            <person name="Ivanova N."/>
            <person name="Daum C."/>
            <person name="Lang E."/>
            <person name="Abt B."/>
            <person name="Kopitz M."/>
            <person name="Saunders E."/>
            <person name="Lapidus A."/>
            <person name="Lucas S."/>
            <person name="Glavina Del Rio T."/>
            <person name="Nolan M."/>
            <person name="Tice H."/>
            <person name="Copeland A."/>
            <person name="Cheng J.F."/>
            <person name="Chen F."/>
            <person name="Bruce D."/>
            <person name="Goodwin L."/>
            <person name="Pitluck S."/>
            <person name="Mavromatis K."/>
            <person name="Pati A."/>
            <person name="Mikhailova N."/>
            <person name="Chen A."/>
            <person name="Palaniappan K."/>
            <person name="Land M."/>
            <person name="Hauser L."/>
            <person name="Chang Y.J."/>
            <person name="Jeffries C.D."/>
            <person name="Detter J.C."/>
            <person name="Brettin T."/>
            <person name="Rohde M."/>
            <person name="Goker M."/>
            <person name="Bristow J."/>
            <person name="Markowitz V."/>
            <person name="Eisen J.A."/>
            <person name="Hugenholtz P."/>
            <person name="Kyrpides N.C."/>
            <person name="Klenk H.P."/>
        </authorList>
    </citation>
    <scope>NUCLEOTIDE SEQUENCE [LARGE SCALE GENOMIC DNA]</scope>
    <source>
        <strain evidence="4">DSM 14365 / CIP 107738 / JCM 11303 / AJ 13395 / SMP-2</strain>
    </source>
</reference>
<dbReference type="KEGG" id="hoh:Hoch_5135"/>
<evidence type="ECO:0000313" key="4">
    <source>
        <dbReference type="Proteomes" id="UP000001880"/>
    </source>
</evidence>
<gene>
    <name evidence="3" type="ordered locus">Hoch_5135</name>
</gene>
<evidence type="ECO:0000256" key="1">
    <source>
        <dbReference type="ARBA" id="ARBA00007198"/>
    </source>
</evidence>
<dbReference type="NCBIfam" id="TIGR01617">
    <property type="entry name" value="arsC_related"/>
    <property type="match status" value="1"/>
</dbReference>
<dbReference type="PANTHER" id="PTHR30041">
    <property type="entry name" value="ARSENATE REDUCTASE"/>
    <property type="match status" value="1"/>
</dbReference>
<dbReference type="Gene3D" id="3.40.30.10">
    <property type="entry name" value="Glutaredoxin"/>
    <property type="match status" value="1"/>
</dbReference>
<name>D0LWH3_HALO1</name>
<comment type="similarity">
    <text evidence="1 2">Belongs to the ArsC family.</text>
</comment>
<dbReference type="InterPro" id="IPR006504">
    <property type="entry name" value="Tscrpt_reg_Spx/MgsR"/>
</dbReference>
<evidence type="ECO:0000313" key="3">
    <source>
        <dbReference type="EMBL" id="ACY17623.1"/>
    </source>
</evidence>
<dbReference type="AlphaFoldDB" id="D0LWH3"/>
<dbReference type="Proteomes" id="UP000001880">
    <property type="component" value="Chromosome"/>
</dbReference>
<protein>
    <submittedName>
        <fullName evidence="3">Arsenate reductase related protein</fullName>
    </submittedName>
</protein>
<dbReference type="SUPFAM" id="SSF52833">
    <property type="entry name" value="Thioredoxin-like"/>
    <property type="match status" value="1"/>
</dbReference>
<dbReference type="HOGENOM" id="CLU_116644_2_0_7"/>
<dbReference type="EMBL" id="CP001804">
    <property type="protein sequence ID" value="ACY17623.1"/>
    <property type="molecule type" value="Genomic_DNA"/>
</dbReference>
<sequence>MSAEDVRAQRLRYTRGVSLTVYQYPKCNTCRKALRWLDERGIAYEARDIVAEPPSRALLGRLPAMAEVPVKKLFNTSGQSYRQGGFKDKLSTMSETQALDALAADGKLIKRPLLIGEGFALVGFREGDWTEQLG</sequence>
<accession>D0LWH3</accession>
<proteinExistence type="inferred from homology"/>
<dbReference type="CDD" id="cd03036">
    <property type="entry name" value="ArsC_like"/>
    <property type="match status" value="1"/>
</dbReference>
<dbReference type="Pfam" id="PF03960">
    <property type="entry name" value="ArsC"/>
    <property type="match status" value="1"/>
</dbReference>
<evidence type="ECO:0000256" key="2">
    <source>
        <dbReference type="PROSITE-ProRule" id="PRU01282"/>
    </source>
</evidence>
<keyword evidence="4" id="KW-1185">Reference proteome</keyword>
<dbReference type="eggNOG" id="COG1393">
    <property type="taxonomic scope" value="Bacteria"/>
</dbReference>